<dbReference type="AlphaFoldDB" id="Q7XIT5"/>
<sequence>MTLSLESSLSLPLSLSLATLSEPLRLSLGYCHHSYLRCHHRPSSLPQTPSLLLSAGFVVVSKGVAKSAATSTGAVGSIAVSSGTDHLMPAAAPSIVPGTATPSTNGAALPSCGAQEWTSPTMSSSGSGLLSFGVLPSVFLDFIFDMWMLILFLNVDSVFFVVDRSQG</sequence>
<evidence type="ECO:0000313" key="3">
    <source>
        <dbReference type="Proteomes" id="UP000000763"/>
    </source>
</evidence>
<reference evidence="2" key="2">
    <citation type="submission" date="2002-05" db="EMBL/GenBank/DDBJ databases">
        <title>Oryza sativa nipponbare(GA3) genomic DNA, chromosome 7, BAC clone:OSJNBb0002J01.</title>
        <authorList>
            <person name="Sasaki T."/>
            <person name="Matsumoto T."/>
            <person name="Katayose Y."/>
        </authorList>
    </citation>
    <scope>NUCLEOTIDE SEQUENCE</scope>
</reference>
<name>Q7XIT5_ORYSJ</name>
<protein>
    <submittedName>
        <fullName evidence="1">Uncharacterized protein</fullName>
    </submittedName>
</protein>
<reference evidence="1" key="1">
    <citation type="submission" date="2001-07" db="EMBL/GenBank/DDBJ databases">
        <title>Oryza sativa nipponbare(GA3) genomic DNA, chromosome 7, BAC clone:OJ1001_C01.</title>
        <authorList>
            <person name="Sasaki T."/>
            <person name="Matsumoto T."/>
            <person name="Yamamoto K."/>
        </authorList>
    </citation>
    <scope>NUCLEOTIDE SEQUENCE</scope>
</reference>
<reference evidence="3" key="4">
    <citation type="journal article" date="2008" name="Nucleic Acids Res.">
        <title>The rice annotation project database (RAP-DB): 2008 update.</title>
        <authorList>
            <consortium name="The rice annotation project (RAP)"/>
        </authorList>
    </citation>
    <scope>GENOME REANNOTATION</scope>
    <source>
        <strain evidence="3">cv. Nipponbare</strain>
    </source>
</reference>
<proteinExistence type="predicted"/>
<dbReference type="Proteomes" id="UP000000763">
    <property type="component" value="Chromosome 7"/>
</dbReference>
<organism evidence="1 3">
    <name type="scientific">Oryza sativa subsp. japonica</name>
    <name type="common">Rice</name>
    <dbReference type="NCBI Taxonomy" id="39947"/>
    <lineage>
        <taxon>Eukaryota</taxon>
        <taxon>Viridiplantae</taxon>
        <taxon>Streptophyta</taxon>
        <taxon>Embryophyta</taxon>
        <taxon>Tracheophyta</taxon>
        <taxon>Spermatophyta</taxon>
        <taxon>Magnoliopsida</taxon>
        <taxon>Liliopsida</taxon>
        <taxon>Poales</taxon>
        <taxon>Poaceae</taxon>
        <taxon>BOP clade</taxon>
        <taxon>Oryzoideae</taxon>
        <taxon>Oryzeae</taxon>
        <taxon>Oryzinae</taxon>
        <taxon>Oryza</taxon>
        <taxon>Oryza sativa</taxon>
    </lineage>
</organism>
<dbReference type="EMBL" id="AP003797">
    <property type="protein sequence ID" value="BAC79572.1"/>
    <property type="molecule type" value="Genomic_DNA"/>
</dbReference>
<gene>
    <name evidence="1" type="primary">OJ1001_C01.123</name>
    <name evidence="2" type="ORF">OSJNBb0002J01.7</name>
</gene>
<dbReference type="EMBL" id="AP005172">
    <property type="protein sequence ID" value="BAD31022.1"/>
    <property type="molecule type" value="Genomic_DNA"/>
</dbReference>
<evidence type="ECO:0000313" key="1">
    <source>
        <dbReference type="EMBL" id="BAC79572.1"/>
    </source>
</evidence>
<reference evidence="3" key="3">
    <citation type="journal article" date="2005" name="Nature">
        <title>The map-based sequence of the rice genome.</title>
        <authorList>
            <consortium name="International rice genome sequencing project (IRGSP)"/>
            <person name="Matsumoto T."/>
            <person name="Wu J."/>
            <person name="Kanamori H."/>
            <person name="Katayose Y."/>
            <person name="Fujisawa M."/>
            <person name="Namiki N."/>
            <person name="Mizuno H."/>
            <person name="Yamamoto K."/>
            <person name="Antonio B.A."/>
            <person name="Baba T."/>
            <person name="Sakata K."/>
            <person name="Nagamura Y."/>
            <person name="Aoki H."/>
            <person name="Arikawa K."/>
            <person name="Arita K."/>
            <person name="Bito T."/>
            <person name="Chiden Y."/>
            <person name="Fujitsuka N."/>
            <person name="Fukunaka R."/>
            <person name="Hamada M."/>
            <person name="Harada C."/>
            <person name="Hayashi A."/>
            <person name="Hijishita S."/>
            <person name="Honda M."/>
            <person name="Hosokawa S."/>
            <person name="Ichikawa Y."/>
            <person name="Idonuma A."/>
            <person name="Iijima M."/>
            <person name="Ikeda M."/>
            <person name="Ikeno M."/>
            <person name="Ito K."/>
            <person name="Ito S."/>
            <person name="Ito T."/>
            <person name="Ito Y."/>
            <person name="Ito Y."/>
            <person name="Iwabuchi A."/>
            <person name="Kamiya K."/>
            <person name="Karasawa W."/>
            <person name="Kurita K."/>
            <person name="Katagiri S."/>
            <person name="Kikuta A."/>
            <person name="Kobayashi H."/>
            <person name="Kobayashi N."/>
            <person name="Machita K."/>
            <person name="Maehara T."/>
            <person name="Masukawa M."/>
            <person name="Mizubayashi T."/>
            <person name="Mukai Y."/>
            <person name="Nagasaki H."/>
            <person name="Nagata Y."/>
            <person name="Naito S."/>
            <person name="Nakashima M."/>
            <person name="Nakama Y."/>
            <person name="Nakamichi Y."/>
            <person name="Nakamura M."/>
            <person name="Meguro A."/>
            <person name="Negishi M."/>
            <person name="Ohta I."/>
            <person name="Ohta T."/>
            <person name="Okamoto M."/>
            <person name="Ono N."/>
            <person name="Saji S."/>
            <person name="Sakaguchi M."/>
            <person name="Sakai K."/>
            <person name="Shibata M."/>
            <person name="Shimokawa T."/>
            <person name="Song J."/>
            <person name="Takazaki Y."/>
            <person name="Terasawa K."/>
            <person name="Tsugane M."/>
            <person name="Tsuji K."/>
            <person name="Ueda S."/>
            <person name="Waki K."/>
            <person name="Yamagata H."/>
            <person name="Yamamoto M."/>
            <person name="Yamamoto S."/>
            <person name="Yamane H."/>
            <person name="Yoshiki S."/>
            <person name="Yoshihara R."/>
            <person name="Yukawa K."/>
            <person name="Zhong H."/>
            <person name="Yano M."/>
            <person name="Yuan Q."/>
            <person name="Ouyang S."/>
            <person name="Liu J."/>
            <person name="Jones K.M."/>
            <person name="Gansberger K."/>
            <person name="Moffat K."/>
            <person name="Hill J."/>
            <person name="Bera J."/>
            <person name="Fadrosh D."/>
            <person name="Jin S."/>
            <person name="Johri S."/>
            <person name="Kim M."/>
            <person name="Overton L."/>
            <person name="Reardon M."/>
            <person name="Tsitrin T."/>
            <person name="Vuong H."/>
            <person name="Weaver B."/>
            <person name="Ciecko A."/>
            <person name="Tallon L."/>
            <person name="Jackson J."/>
            <person name="Pai G."/>
            <person name="Aken S.V."/>
            <person name="Utterback T."/>
            <person name="Reidmuller S."/>
            <person name="Feldblyum T."/>
            <person name="Hsiao J."/>
            <person name="Zismann V."/>
            <person name="Iobst S."/>
            <person name="de Vazeille A.R."/>
            <person name="Buell C.R."/>
            <person name="Ying K."/>
            <person name="Li Y."/>
            <person name="Lu T."/>
            <person name="Huang Y."/>
            <person name="Zhao Q."/>
            <person name="Feng Q."/>
            <person name="Zhang L."/>
            <person name="Zhu J."/>
            <person name="Weng Q."/>
            <person name="Mu J."/>
            <person name="Lu Y."/>
            <person name="Fan D."/>
            <person name="Liu Y."/>
            <person name="Guan J."/>
            <person name="Zhang Y."/>
            <person name="Yu S."/>
            <person name="Liu X."/>
            <person name="Zhang Y."/>
            <person name="Hong G."/>
            <person name="Han B."/>
            <person name="Choisne N."/>
            <person name="Demange N."/>
            <person name="Orjeda G."/>
            <person name="Samain S."/>
            <person name="Cattolico L."/>
            <person name="Pelletier E."/>
            <person name="Couloux A."/>
            <person name="Segurens B."/>
            <person name="Wincker P."/>
            <person name="D'Hont A."/>
            <person name="Scarpelli C."/>
            <person name="Weissenbach J."/>
            <person name="Salanoubat M."/>
            <person name="Quetier F."/>
            <person name="Yu Y."/>
            <person name="Kim H.R."/>
            <person name="Rambo T."/>
            <person name="Currie J."/>
            <person name="Collura K."/>
            <person name="Luo M."/>
            <person name="Yang T."/>
            <person name="Ammiraju J.S.S."/>
            <person name="Engler F."/>
            <person name="Soderlund C."/>
            <person name="Wing R.A."/>
            <person name="Palmer L.E."/>
            <person name="de la Bastide M."/>
            <person name="Spiegel L."/>
            <person name="Nascimento L."/>
            <person name="Zutavern T."/>
            <person name="O'Shaughnessy A."/>
            <person name="Dike S."/>
            <person name="Dedhia N."/>
            <person name="Preston R."/>
            <person name="Balija V."/>
            <person name="McCombie W.R."/>
            <person name="Chow T."/>
            <person name="Chen H."/>
            <person name="Chung M."/>
            <person name="Chen C."/>
            <person name="Shaw J."/>
            <person name="Wu H."/>
            <person name="Hsiao K."/>
            <person name="Chao Y."/>
            <person name="Chu M."/>
            <person name="Cheng C."/>
            <person name="Hour A."/>
            <person name="Lee P."/>
            <person name="Lin S."/>
            <person name="Lin Y."/>
            <person name="Liou J."/>
            <person name="Liu S."/>
            <person name="Hsing Y."/>
            <person name="Raghuvanshi S."/>
            <person name="Mohanty A."/>
            <person name="Bharti A.K."/>
            <person name="Gaur A."/>
            <person name="Gupta V."/>
            <person name="Kumar D."/>
            <person name="Ravi V."/>
            <person name="Vij S."/>
            <person name="Kapur A."/>
            <person name="Khurana P."/>
            <person name="Khurana P."/>
            <person name="Khurana J.P."/>
            <person name="Tyagi A.K."/>
            <person name="Gaikwad K."/>
            <person name="Singh A."/>
            <person name="Dalal V."/>
            <person name="Srivastava S."/>
            <person name="Dixit A."/>
            <person name="Pal A.K."/>
            <person name="Ghazi I.A."/>
            <person name="Yadav M."/>
            <person name="Pandit A."/>
            <person name="Bhargava A."/>
            <person name="Sureshbabu K."/>
            <person name="Batra K."/>
            <person name="Sharma T.R."/>
            <person name="Mohapatra T."/>
            <person name="Singh N.K."/>
            <person name="Messing J."/>
            <person name="Nelson A.B."/>
            <person name="Fuks G."/>
            <person name="Kavchok S."/>
            <person name="Keizer G."/>
            <person name="Linton E."/>
            <person name="Llaca V."/>
            <person name="Song R."/>
            <person name="Tanyolac B."/>
            <person name="Young S."/>
            <person name="Ho-Il K."/>
            <person name="Hahn J.H."/>
            <person name="Sangsakoo G."/>
            <person name="Vanavichit A."/>
            <person name="de Mattos Luiz.A.T."/>
            <person name="Zimmer P.D."/>
            <person name="Malone G."/>
            <person name="Dellagostin O."/>
            <person name="de Oliveira A.C."/>
            <person name="Bevan M."/>
            <person name="Bancroft I."/>
            <person name="Minx P."/>
            <person name="Cordum H."/>
            <person name="Wilson R."/>
            <person name="Cheng Z."/>
            <person name="Jin W."/>
            <person name="Jiang J."/>
            <person name="Leong S.A."/>
            <person name="Iwama H."/>
            <person name="Gojobori T."/>
            <person name="Itoh T."/>
            <person name="Niimura Y."/>
            <person name="Fujii Y."/>
            <person name="Habara T."/>
            <person name="Sakai H."/>
            <person name="Sato Y."/>
            <person name="Wilson G."/>
            <person name="Kumar K."/>
            <person name="McCouch S."/>
            <person name="Juretic N."/>
            <person name="Hoen D."/>
            <person name="Wright S."/>
            <person name="Bruskiewich R."/>
            <person name="Bureau T."/>
            <person name="Miyao A."/>
            <person name="Hirochika H."/>
            <person name="Nishikawa T."/>
            <person name="Kadowaki K."/>
            <person name="Sugiura M."/>
            <person name="Burr B."/>
            <person name="Sasaki T."/>
        </authorList>
    </citation>
    <scope>NUCLEOTIDE SEQUENCE [LARGE SCALE GENOMIC DNA]</scope>
    <source>
        <strain evidence="3">cv. Nipponbare</strain>
    </source>
</reference>
<evidence type="ECO:0000313" key="2">
    <source>
        <dbReference type="EMBL" id="BAD31022.1"/>
    </source>
</evidence>
<accession>Q7XIT5</accession>